<dbReference type="InterPro" id="IPR017452">
    <property type="entry name" value="GPCR_Rhodpsn_7TM"/>
</dbReference>
<evidence type="ECO:0000256" key="1">
    <source>
        <dbReference type="ARBA" id="ARBA00003878"/>
    </source>
</evidence>
<dbReference type="PROSITE" id="PS50262">
    <property type="entry name" value="G_PROTEIN_RECEP_F1_2"/>
    <property type="match status" value="1"/>
</dbReference>
<dbReference type="AlphaFoldDB" id="A0A673U9X4"/>
<comment type="function">
    <text evidence="1">Putative pheromone receptor.</text>
</comment>
<keyword evidence="16" id="KW-1185">Reference proteome</keyword>
<dbReference type="Gene3D" id="1.20.1070.10">
    <property type="entry name" value="Rhodopsin 7-helix transmembrane proteins"/>
    <property type="match status" value="1"/>
</dbReference>
<dbReference type="Pfam" id="PF03402">
    <property type="entry name" value="V1R"/>
    <property type="match status" value="1"/>
</dbReference>
<evidence type="ECO:0000259" key="14">
    <source>
        <dbReference type="PROSITE" id="PS50262"/>
    </source>
</evidence>
<dbReference type="PANTHER" id="PTHR24062">
    <property type="entry name" value="VOMERONASAL TYPE-1 RECEPTOR"/>
    <property type="match status" value="1"/>
</dbReference>
<feature type="domain" description="G-protein coupled receptors family 1 profile" evidence="14">
    <location>
        <begin position="40"/>
        <end position="307"/>
    </location>
</feature>
<sequence length="336" mass="38131">MVVGKATFIKIENVLSDRMASRNLAIAIIFLSQTIAGILGNFSLLHHYVFHFHTEGRLRPRELILMHLTVANSLVILSNGVPQTLAALGLKYFFSEIGCKFILYLQRVGRGMSIGSTCLLSVFQTITISPMNSCWKDLKVRALKYVDFFISLCWIQYMSVNLIFPAYVFYVSSKWHMKNITKKLDLGYCLSIDNETVTVSIYAALIVVPEVSLSGLMIWTSGCMVFILHRHKQRVQHIHSTNVSRRPSAESRATQSILVLVITFVSFYLLSSIFHACIALTYNPSWWLVKTTEVISVCFPVVSPFLLMRQDSTVPTLCFSWIRNTKSPNLTRKNVN</sequence>
<gene>
    <name evidence="15" type="primary">LOC115279865</name>
</gene>
<evidence type="ECO:0000256" key="13">
    <source>
        <dbReference type="RuleBase" id="RU364061"/>
    </source>
</evidence>
<dbReference type="InterPro" id="IPR004072">
    <property type="entry name" value="Vmron_rcpt_1"/>
</dbReference>
<reference evidence="15" key="2">
    <citation type="submission" date="2025-08" db="UniProtKB">
        <authorList>
            <consortium name="Ensembl"/>
        </authorList>
    </citation>
    <scope>IDENTIFICATION</scope>
</reference>
<keyword evidence="9 13" id="KW-0472">Membrane</keyword>
<dbReference type="SUPFAM" id="SSF81321">
    <property type="entry name" value="Family A G protein-coupled receptor-like"/>
    <property type="match status" value="1"/>
</dbReference>
<evidence type="ECO:0000256" key="5">
    <source>
        <dbReference type="ARBA" id="ARBA00022507"/>
    </source>
</evidence>
<dbReference type="FunFam" id="1.20.1070.10:FF:000033">
    <property type="entry name" value="Vomeronasal type-1 receptor"/>
    <property type="match status" value="1"/>
</dbReference>
<feature type="transmembrane region" description="Helical" evidence="13">
    <location>
        <begin position="111"/>
        <end position="128"/>
    </location>
</feature>
<dbReference type="GO" id="GO:0007606">
    <property type="term" value="P:sensory perception of chemical stimulus"/>
    <property type="evidence" value="ECO:0007669"/>
    <property type="project" value="UniProtKB-ARBA"/>
</dbReference>
<reference evidence="15" key="3">
    <citation type="submission" date="2025-09" db="UniProtKB">
        <authorList>
            <consortium name="Ensembl"/>
        </authorList>
    </citation>
    <scope>IDENTIFICATION</scope>
</reference>
<keyword evidence="6 13" id="KW-0812">Transmembrane</keyword>
<evidence type="ECO:0000256" key="6">
    <source>
        <dbReference type="ARBA" id="ARBA00022692"/>
    </source>
</evidence>
<dbReference type="Proteomes" id="UP000472268">
    <property type="component" value="Chromosome 16"/>
</dbReference>
<protein>
    <recommendedName>
        <fullName evidence="13">Vomeronasal type-1 receptor</fullName>
    </recommendedName>
</protein>
<evidence type="ECO:0000256" key="3">
    <source>
        <dbReference type="ARBA" id="ARBA00010663"/>
    </source>
</evidence>
<dbReference type="PRINTS" id="PR01534">
    <property type="entry name" value="VOMERONASL1R"/>
</dbReference>
<evidence type="ECO:0000256" key="4">
    <source>
        <dbReference type="ARBA" id="ARBA00022475"/>
    </source>
</evidence>
<evidence type="ECO:0000256" key="2">
    <source>
        <dbReference type="ARBA" id="ARBA00004651"/>
    </source>
</evidence>
<evidence type="ECO:0000313" key="15">
    <source>
        <dbReference type="Ensembl" id="ENSSSUP00005018125.1"/>
    </source>
</evidence>
<dbReference type="GO" id="GO:0005886">
    <property type="term" value="C:plasma membrane"/>
    <property type="evidence" value="ECO:0007669"/>
    <property type="project" value="UniProtKB-SubCell"/>
</dbReference>
<dbReference type="GO" id="GO:0019236">
    <property type="term" value="P:response to pheromone"/>
    <property type="evidence" value="ECO:0007669"/>
    <property type="project" value="UniProtKB-KW"/>
</dbReference>
<evidence type="ECO:0000256" key="11">
    <source>
        <dbReference type="ARBA" id="ARBA00023180"/>
    </source>
</evidence>
<dbReference type="OMA" id="CFSWIRN"/>
<evidence type="ECO:0000313" key="16">
    <source>
        <dbReference type="Proteomes" id="UP000472268"/>
    </source>
</evidence>
<dbReference type="Ensembl" id="ENSSSUT00005020676.1">
    <property type="protein sequence ID" value="ENSSSUP00005018125.1"/>
    <property type="gene ID" value="ENSSSUG00005011717.1"/>
</dbReference>
<keyword evidence="10 13" id="KW-0675">Receptor</keyword>
<accession>A0A673U9X4</accession>
<keyword evidence="4 13" id="KW-1003">Cell membrane</keyword>
<feature type="transmembrane region" description="Helical" evidence="13">
    <location>
        <begin position="257"/>
        <end position="281"/>
    </location>
</feature>
<keyword evidence="11" id="KW-0325">Glycoprotein</keyword>
<evidence type="ECO:0000256" key="8">
    <source>
        <dbReference type="ARBA" id="ARBA00023040"/>
    </source>
</evidence>
<keyword evidence="7 13" id="KW-1133">Transmembrane helix</keyword>
<feature type="transmembrane region" description="Helical" evidence="13">
    <location>
        <begin position="211"/>
        <end position="228"/>
    </location>
</feature>
<evidence type="ECO:0000256" key="12">
    <source>
        <dbReference type="ARBA" id="ARBA00023224"/>
    </source>
</evidence>
<keyword evidence="5 13" id="KW-0589">Pheromone response</keyword>
<feature type="transmembrane region" description="Helical" evidence="13">
    <location>
        <begin position="148"/>
        <end position="172"/>
    </location>
</feature>
<evidence type="ECO:0000256" key="10">
    <source>
        <dbReference type="ARBA" id="ARBA00023170"/>
    </source>
</evidence>
<dbReference type="CDD" id="cd13949">
    <property type="entry name" value="7tm_V1R_pheromone"/>
    <property type="match status" value="1"/>
</dbReference>
<reference evidence="15 16" key="1">
    <citation type="submission" date="2019-05" db="EMBL/GenBank/DDBJ databases">
        <title>A Chromosome-scale Meerkat (S. suricatta) Genome Assembly.</title>
        <authorList>
            <person name="Dudchenko O."/>
            <person name="Lieberman Aiden E."/>
            <person name="Tung J."/>
            <person name="Barreiro L.B."/>
            <person name="Clutton-Brock T.H."/>
        </authorList>
    </citation>
    <scope>NUCLEOTIDE SEQUENCE [LARGE SCALE GENOMIC DNA]</scope>
</reference>
<name>A0A673U9X4_SURSU</name>
<evidence type="ECO:0000256" key="7">
    <source>
        <dbReference type="ARBA" id="ARBA00022989"/>
    </source>
</evidence>
<feature type="transmembrane region" description="Helical" evidence="13">
    <location>
        <begin position="24"/>
        <end position="44"/>
    </location>
</feature>
<evidence type="ECO:0000256" key="9">
    <source>
        <dbReference type="ARBA" id="ARBA00023136"/>
    </source>
</evidence>
<keyword evidence="12 13" id="KW-0807">Transducer</keyword>
<proteinExistence type="inferred from homology"/>
<comment type="subcellular location">
    <subcellularLocation>
        <location evidence="2 13">Cell membrane</location>
        <topology evidence="2 13">Multi-pass membrane protein</topology>
    </subcellularLocation>
</comment>
<comment type="similarity">
    <text evidence="3 13">Belongs to the G-protein coupled receptor 1 family.</text>
</comment>
<dbReference type="GO" id="GO:0016503">
    <property type="term" value="F:pheromone receptor activity"/>
    <property type="evidence" value="ECO:0007669"/>
    <property type="project" value="InterPro"/>
</dbReference>
<keyword evidence="8 13" id="KW-0297">G-protein coupled receptor</keyword>
<organism evidence="15 16">
    <name type="scientific">Suricata suricatta</name>
    <name type="common">Meerkat</name>
    <dbReference type="NCBI Taxonomy" id="37032"/>
    <lineage>
        <taxon>Eukaryota</taxon>
        <taxon>Metazoa</taxon>
        <taxon>Chordata</taxon>
        <taxon>Craniata</taxon>
        <taxon>Vertebrata</taxon>
        <taxon>Euteleostomi</taxon>
        <taxon>Mammalia</taxon>
        <taxon>Eutheria</taxon>
        <taxon>Laurasiatheria</taxon>
        <taxon>Carnivora</taxon>
        <taxon>Feliformia</taxon>
        <taxon>Herpestidae</taxon>
        <taxon>Suricata</taxon>
    </lineage>
</organism>